<keyword evidence="1" id="KW-0472">Membrane</keyword>
<evidence type="ECO:0000313" key="3">
    <source>
        <dbReference type="Proteomes" id="UP000649328"/>
    </source>
</evidence>
<keyword evidence="3" id="KW-1185">Reference proteome</keyword>
<evidence type="ECO:0000313" key="2">
    <source>
        <dbReference type="EMBL" id="KAF8000900.1"/>
    </source>
</evidence>
<proteinExistence type="predicted"/>
<evidence type="ECO:0000256" key="1">
    <source>
        <dbReference type="SAM" id="Phobius"/>
    </source>
</evidence>
<dbReference type="Proteomes" id="UP000649328">
    <property type="component" value="Unassembled WGS sequence"/>
</dbReference>
<dbReference type="EMBL" id="JACBPP010000006">
    <property type="protein sequence ID" value="KAF8000900.1"/>
    <property type="molecule type" value="Genomic_DNA"/>
</dbReference>
<dbReference type="GO" id="GO:0005886">
    <property type="term" value="C:plasma membrane"/>
    <property type="evidence" value="ECO:0007669"/>
    <property type="project" value="TreeGrafter"/>
</dbReference>
<protein>
    <submittedName>
        <fullName evidence="2">Uncharacterized protein</fullName>
    </submittedName>
</protein>
<dbReference type="PANTHER" id="PTHR40018:SF1">
    <property type="entry name" value="[PSI+] INDUCTION PROTEIN 2"/>
    <property type="match status" value="1"/>
</dbReference>
<keyword evidence="1" id="KW-1133">Transmembrane helix</keyword>
<comment type="caution">
    <text evidence="2">The sequence shown here is derived from an EMBL/GenBank/DDBJ whole genome shotgun (WGS) entry which is preliminary data.</text>
</comment>
<accession>A0A8H7LAY7</accession>
<organism evidence="2 3">
    <name type="scientific">Metschnikowia pulcherrima</name>
    <dbReference type="NCBI Taxonomy" id="27326"/>
    <lineage>
        <taxon>Eukaryota</taxon>
        <taxon>Fungi</taxon>
        <taxon>Dikarya</taxon>
        <taxon>Ascomycota</taxon>
        <taxon>Saccharomycotina</taxon>
        <taxon>Pichiomycetes</taxon>
        <taxon>Metschnikowiaceae</taxon>
        <taxon>Metschnikowia</taxon>
    </lineage>
</organism>
<dbReference type="OrthoDB" id="3980401at2759"/>
<sequence length="144" mass="16501">MQLDLCPKTYAAHLFLRDIKSTAESFKSWDTCMDNKTCKIVAIVGIALGGVFVLWILATLIQCMCMGVSCLSALCCCCCRGAHQNRYVEPPQQPYNNANMYPAHQPIRQMEQTYQPAPQYSGNYENNRYKRDDFEYTGYKPLQF</sequence>
<keyword evidence="1" id="KW-0812">Transmembrane</keyword>
<dbReference type="InterPro" id="IPR037504">
    <property type="entry name" value="PSI_induc_2"/>
</dbReference>
<feature type="transmembrane region" description="Helical" evidence="1">
    <location>
        <begin position="40"/>
        <end position="61"/>
    </location>
</feature>
<dbReference type="AlphaFoldDB" id="A0A8H7LAY7"/>
<name>A0A8H7LAY7_9ASCO</name>
<dbReference type="GO" id="GO:0005935">
    <property type="term" value="C:cellular bud neck"/>
    <property type="evidence" value="ECO:0007669"/>
    <property type="project" value="TreeGrafter"/>
</dbReference>
<dbReference type="PANTHER" id="PTHR40018">
    <property type="entry name" value="[PSI+] INDUCTION PROTEIN 2"/>
    <property type="match status" value="1"/>
</dbReference>
<reference evidence="2" key="1">
    <citation type="submission" date="2020-10" db="EMBL/GenBank/DDBJ databases">
        <title>The Whole-Genome Sequence of Metschnikowia persimmonesis, a Novel Endophytic Yeast Species Isolated from Medicinal Plant Diospyros kaki Thumb.</title>
        <authorList>
            <person name="Rahmat E."/>
            <person name="Kang Y."/>
        </authorList>
    </citation>
    <scope>NUCLEOTIDE SEQUENCE</scope>
    <source>
        <strain evidence="2">KIOM G15050</strain>
    </source>
</reference>
<gene>
    <name evidence="2" type="ORF">HF325_004689</name>
</gene>